<evidence type="ECO:0000256" key="12">
    <source>
        <dbReference type="ARBA" id="ARBA00022801"/>
    </source>
</evidence>
<evidence type="ECO:0000256" key="20">
    <source>
        <dbReference type="ARBA" id="ARBA00030493"/>
    </source>
</evidence>
<evidence type="ECO:0000256" key="15">
    <source>
        <dbReference type="ARBA" id="ARBA00022884"/>
    </source>
</evidence>
<evidence type="ECO:0000256" key="19">
    <source>
        <dbReference type="ARBA" id="ARBA00023475"/>
    </source>
</evidence>
<evidence type="ECO:0000256" key="14">
    <source>
        <dbReference type="ARBA" id="ARBA00022842"/>
    </source>
</evidence>
<evidence type="ECO:0000256" key="2">
    <source>
        <dbReference type="ARBA" id="ARBA00001946"/>
    </source>
</evidence>
<reference evidence="25" key="1">
    <citation type="submission" date="2021-03" db="EMBL/GenBank/DDBJ databases">
        <authorList>
            <person name="Palmer J.M."/>
        </authorList>
    </citation>
    <scope>NUCLEOTIDE SEQUENCE</scope>
    <source>
        <strain evidence="25">ARV_011</strain>
    </source>
</reference>
<dbReference type="SUPFAM" id="SSF52058">
    <property type="entry name" value="L domain-like"/>
    <property type="match status" value="1"/>
</dbReference>
<dbReference type="Pfam" id="PF00560">
    <property type="entry name" value="LRR_1"/>
    <property type="match status" value="1"/>
</dbReference>
<dbReference type="CDD" id="cd09097">
    <property type="entry name" value="Deadenylase_CCR4"/>
    <property type="match status" value="1"/>
</dbReference>
<organism evidence="25 26">
    <name type="scientific">Scheffersomyces spartinae</name>
    <dbReference type="NCBI Taxonomy" id="45513"/>
    <lineage>
        <taxon>Eukaryota</taxon>
        <taxon>Fungi</taxon>
        <taxon>Dikarya</taxon>
        <taxon>Ascomycota</taxon>
        <taxon>Saccharomycotina</taxon>
        <taxon>Pichiomycetes</taxon>
        <taxon>Debaryomycetaceae</taxon>
        <taxon>Scheffersomyces</taxon>
    </lineage>
</organism>
<dbReference type="SMART" id="SM00369">
    <property type="entry name" value="LRR_TYP"/>
    <property type="match status" value="3"/>
</dbReference>
<keyword evidence="15" id="KW-0694">RNA-binding</keyword>
<evidence type="ECO:0000256" key="7">
    <source>
        <dbReference type="ARBA" id="ARBA00022490"/>
    </source>
</evidence>
<comment type="subcellular location">
    <subcellularLocation>
        <location evidence="4">Cytoplasm</location>
    </subcellularLocation>
    <subcellularLocation>
        <location evidence="3">Nucleus</location>
    </subcellularLocation>
</comment>
<dbReference type="SUPFAM" id="SSF56219">
    <property type="entry name" value="DNase I-like"/>
    <property type="match status" value="1"/>
</dbReference>
<feature type="domain" description="Endonuclease/exonuclease/phosphatase" evidence="24">
    <location>
        <begin position="493"/>
        <end position="803"/>
    </location>
</feature>
<keyword evidence="26" id="KW-1185">Reference proteome</keyword>
<evidence type="ECO:0000256" key="11">
    <source>
        <dbReference type="ARBA" id="ARBA00022737"/>
    </source>
</evidence>
<dbReference type="PROSITE" id="PS51450">
    <property type="entry name" value="LRR"/>
    <property type="match status" value="3"/>
</dbReference>
<keyword evidence="14" id="KW-0460">Magnesium</keyword>
<evidence type="ECO:0000256" key="1">
    <source>
        <dbReference type="ARBA" id="ARBA00001663"/>
    </source>
</evidence>
<dbReference type="InterPro" id="IPR005135">
    <property type="entry name" value="Endo/exonuclease/phosphatase"/>
</dbReference>
<evidence type="ECO:0000256" key="5">
    <source>
        <dbReference type="ARBA" id="ARBA00010774"/>
    </source>
</evidence>
<keyword evidence="16" id="KW-0805">Transcription regulation</keyword>
<dbReference type="GO" id="GO:0046872">
    <property type="term" value="F:metal ion binding"/>
    <property type="evidence" value="ECO:0007669"/>
    <property type="project" value="UniProtKB-KW"/>
</dbReference>
<dbReference type="InterPro" id="IPR032675">
    <property type="entry name" value="LRR_dom_sf"/>
</dbReference>
<evidence type="ECO:0000256" key="4">
    <source>
        <dbReference type="ARBA" id="ARBA00004496"/>
    </source>
</evidence>
<evidence type="ECO:0000256" key="16">
    <source>
        <dbReference type="ARBA" id="ARBA00023015"/>
    </source>
</evidence>
<keyword evidence="18" id="KW-0539">Nucleus</keyword>
<dbReference type="EMBL" id="JAHMUF010000005">
    <property type="protein sequence ID" value="KAG7195003.1"/>
    <property type="molecule type" value="Genomic_DNA"/>
</dbReference>
<name>A0A9P7VBZ7_9ASCO</name>
<evidence type="ECO:0000259" key="24">
    <source>
        <dbReference type="Pfam" id="PF03372"/>
    </source>
</evidence>
<evidence type="ECO:0000256" key="21">
    <source>
        <dbReference type="ARBA" id="ARBA00031469"/>
    </source>
</evidence>
<dbReference type="InterPro" id="IPR001611">
    <property type="entry name" value="Leu-rich_rpt"/>
</dbReference>
<keyword evidence="13" id="KW-0269">Exonuclease</keyword>
<dbReference type="AlphaFoldDB" id="A0A9P7VBZ7"/>
<dbReference type="PANTHER" id="PTHR12121">
    <property type="entry name" value="CARBON CATABOLITE REPRESSOR PROTEIN 4"/>
    <property type="match status" value="1"/>
</dbReference>
<accession>A0A9P7VBZ7</accession>
<comment type="caution">
    <text evidence="25">The sequence shown here is derived from an EMBL/GenBank/DDBJ whole genome shotgun (WGS) entry which is preliminary data.</text>
</comment>
<keyword evidence="9" id="KW-0540">Nuclease</keyword>
<evidence type="ECO:0000256" key="17">
    <source>
        <dbReference type="ARBA" id="ARBA00023163"/>
    </source>
</evidence>
<dbReference type="Gene3D" id="3.60.10.10">
    <property type="entry name" value="Endonuclease/exonuclease/phosphatase"/>
    <property type="match status" value="1"/>
</dbReference>
<evidence type="ECO:0000256" key="3">
    <source>
        <dbReference type="ARBA" id="ARBA00004123"/>
    </source>
</evidence>
<evidence type="ECO:0000256" key="13">
    <source>
        <dbReference type="ARBA" id="ARBA00022839"/>
    </source>
</evidence>
<dbReference type="InterPro" id="IPR050410">
    <property type="entry name" value="CCR4/nocturin_mRNA_transcr"/>
</dbReference>
<gene>
    <name evidence="25" type="primary">CCR4</name>
    <name evidence="25" type="ORF">KQ657_004115</name>
</gene>
<feature type="region of interest" description="Disordered" evidence="23">
    <location>
        <begin position="48"/>
        <end position="177"/>
    </location>
</feature>
<dbReference type="Proteomes" id="UP000790833">
    <property type="component" value="Unassembled WGS sequence"/>
</dbReference>
<comment type="cofactor">
    <cofactor evidence="2">
        <name>Mg(2+)</name>
        <dbReference type="ChEBI" id="CHEBI:18420"/>
    </cofactor>
</comment>
<dbReference type="GO" id="GO:0005737">
    <property type="term" value="C:cytoplasm"/>
    <property type="evidence" value="ECO:0007669"/>
    <property type="project" value="UniProtKB-SubCell"/>
</dbReference>
<dbReference type="PANTHER" id="PTHR12121:SF100">
    <property type="entry name" value="POLY(A)-SPECIFIC RIBONUCLEASE"/>
    <property type="match status" value="1"/>
</dbReference>
<dbReference type="Pfam" id="PF03372">
    <property type="entry name" value="Exo_endo_phos"/>
    <property type="match status" value="1"/>
</dbReference>
<dbReference type="Pfam" id="PF12799">
    <property type="entry name" value="LRR_4"/>
    <property type="match status" value="1"/>
</dbReference>
<comment type="similarity">
    <text evidence="5">Belongs to the CCR4/nocturin family.</text>
</comment>
<evidence type="ECO:0000256" key="22">
    <source>
        <dbReference type="ARBA" id="ARBA00033317"/>
    </source>
</evidence>
<evidence type="ECO:0000256" key="10">
    <source>
        <dbReference type="ARBA" id="ARBA00022723"/>
    </source>
</evidence>
<dbReference type="GO" id="GO:0003723">
    <property type="term" value="F:RNA binding"/>
    <property type="evidence" value="ECO:0007669"/>
    <property type="project" value="UniProtKB-KW"/>
</dbReference>
<keyword evidence="17" id="KW-0804">Transcription</keyword>
<keyword evidence="10" id="KW-0479">Metal-binding</keyword>
<evidence type="ECO:0000256" key="23">
    <source>
        <dbReference type="SAM" id="MobiDB-lite"/>
    </source>
</evidence>
<keyword evidence="11" id="KW-0677">Repeat</keyword>
<feature type="compositionally biased region" description="Low complexity" evidence="23">
    <location>
        <begin position="88"/>
        <end position="137"/>
    </location>
</feature>
<dbReference type="GO" id="GO:0004535">
    <property type="term" value="F:poly(A)-specific ribonuclease activity"/>
    <property type="evidence" value="ECO:0007669"/>
    <property type="project" value="UniProtKB-EC"/>
</dbReference>
<keyword evidence="7" id="KW-0963">Cytoplasm</keyword>
<proteinExistence type="inferred from homology"/>
<sequence length="835" mass="95706">MKSVYGDENRVMNINKYQQTQFPGLVQAGNLQAQQVLLQQLQQGQQQGQQQQAPQGQQQQPPQGQQQQQQQLFAQQGPLPGSYSDNLGQSGYQNGGYQNTFQRSMQQQQQQQQQQFYAQQQFQQQPNQQNQPQTQSQGALQPGQNPMLFQPQYQGNQQGQMLPPPQQQQQQQQQQQLFGQSILPHPQQQQTQQQQPSLANVVSGQKFSLAIEKPNSIYWQHQVQLCQMSRGATTPHYYARQYASNSRKGKNPYSNEVKAVTLVDATKSMLVMLEEQEKANGNGNNVDTPPVNNALLFNKKLALELDDEHLQEEQRMRQKTQGKQLWCQLDLCGQGLTNIAPKLFLYDFLESLYLNNNKLTSVPPIISKLRGLRTLDLSQNRISELPSALGLCFNLRYLYLFDNNIRSLPKEFGNLIELLFLGIEGNPIDSNIANLIADKGTKGLISYIRDSKIDSIHPNPRLWYQVEEDGEIVEPATEDIQIGDVKGESFTLMSYNTLCHHYATPKLYKYTPSWALDWEYRRNKLKEDVLKYKTDIVCMQEVETKTYHDFWVPLMLQFGYKGVFYSKTRSKTMSEVDSKKVDGCATFYKSDKFSLLQKQNFEYNSVCMGSDKYKKTEDLFNRFMNKDNVALITFLQHTSSGEKIMVVNTHLHWDPAFNDVKTLQVGILLEELHGILKKFHHTHADDDVKGLSLIICGDFNSIRGSAVYQLFSSGTVHKHQDLEGRDYGRFTETGFQHPFKLKSAYDNMEELPFTNFSPGFTDVIDYIWYSTNSLQVRGLLGKVDMDYVNHCIGFPNADFPSDHIPLVTNFAIRQSTTHKKPDFKPEFKSGGSRKT</sequence>
<dbReference type="FunFam" id="3.60.10.10:FF:000037">
    <property type="entry name" value="Glucose-repressible alcohol dehydrogenase transcriptional effector"/>
    <property type="match status" value="1"/>
</dbReference>
<evidence type="ECO:0000256" key="18">
    <source>
        <dbReference type="ARBA" id="ARBA00023242"/>
    </source>
</evidence>
<dbReference type="RefSeq" id="XP_043050550.1">
    <property type="nucleotide sequence ID" value="XM_043194799.1"/>
</dbReference>
<feature type="compositionally biased region" description="Low complexity" evidence="23">
    <location>
        <begin position="48"/>
        <end position="81"/>
    </location>
</feature>
<protein>
    <recommendedName>
        <fullName evidence="19">CCR4-Not complex 3'-5'-exoribonuclease subunit Ccr4</fullName>
        <ecNumber evidence="6">3.1.13.4</ecNumber>
    </recommendedName>
    <alternativeName>
        <fullName evidence="20">Carbon catabolite repressor protein 4</fullName>
    </alternativeName>
    <alternativeName>
        <fullName evidence="21">Cytoplasmic deadenylase</fullName>
    </alternativeName>
    <alternativeName>
        <fullName evidence="22">Glucose-repressible alcohol dehydrogenase transcriptional effector</fullName>
    </alternativeName>
</protein>
<evidence type="ECO:0000313" key="26">
    <source>
        <dbReference type="Proteomes" id="UP000790833"/>
    </source>
</evidence>
<dbReference type="InterPro" id="IPR025875">
    <property type="entry name" value="Leu-rich_rpt_4"/>
</dbReference>
<dbReference type="Gene3D" id="3.80.10.10">
    <property type="entry name" value="Ribonuclease Inhibitor"/>
    <property type="match status" value="1"/>
</dbReference>
<comment type="catalytic activity">
    <reaction evidence="1">
        <text>Exonucleolytic cleavage of poly(A) to 5'-AMP.</text>
        <dbReference type="EC" id="3.1.13.4"/>
    </reaction>
</comment>
<dbReference type="GO" id="GO:0005634">
    <property type="term" value="C:nucleus"/>
    <property type="evidence" value="ECO:0007669"/>
    <property type="project" value="UniProtKB-SubCell"/>
</dbReference>
<evidence type="ECO:0000256" key="8">
    <source>
        <dbReference type="ARBA" id="ARBA00022614"/>
    </source>
</evidence>
<keyword evidence="12" id="KW-0378">Hydrolase</keyword>
<evidence type="ECO:0000256" key="6">
    <source>
        <dbReference type="ARBA" id="ARBA00012161"/>
    </source>
</evidence>
<evidence type="ECO:0000313" key="25">
    <source>
        <dbReference type="EMBL" id="KAG7195003.1"/>
    </source>
</evidence>
<dbReference type="InterPro" id="IPR003591">
    <property type="entry name" value="Leu-rich_rpt_typical-subtyp"/>
</dbReference>
<dbReference type="GeneID" id="66117489"/>
<dbReference type="EC" id="3.1.13.4" evidence="6"/>
<keyword evidence="8" id="KW-0433">Leucine-rich repeat</keyword>
<dbReference type="InterPro" id="IPR036691">
    <property type="entry name" value="Endo/exonu/phosph_ase_sf"/>
</dbReference>
<feature type="compositionally biased region" description="Low complexity" evidence="23">
    <location>
        <begin position="150"/>
        <end position="177"/>
    </location>
</feature>
<dbReference type="OrthoDB" id="428734at2759"/>
<evidence type="ECO:0000256" key="9">
    <source>
        <dbReference type="ARBA" id="ARBA00022722"/>
    </source>
</evidence>